<dbReference type="PANTHER" id="PTHR24345">
    <property type="entry name" value="SERINE/THREONINE-PROTEIN KINASE PLK"/>
    <property type="match status" value="1"/>
</dbReference>
<dbReference type="InterPro" id="IPR011009">
    <property type="entry name" value="Kinase-like_dom_sf"/>
</dbReference>
<dbReference type="Gene3D" id="1.10.510.10">
    <property type="entry name" value="Transferase(Phosphotransferase) domain 1"/>
    <property type="match status" value="1"/>
</dbReference>
<comment type="caution">
    <text evidence="9">The sequence shown here is derived from an EMBL/GenBank/DDBJ whole genome shotgun (WGS) entry which is preliminary data.</text>
</comment>
<reference evidence="9 10" key="1">
    <citation type="submission" date="2018-02" db="EMBL/GenBank/DDBJ databases">
        <title>Genome sequence of the basidiomycete white-rot fungus Phlebia centrifuga.</title>
        <authorList>
            <person name="Granchi Z."/>
            <person name="Peng M."/>
            <person name="de Vries R.P."/>
            <person name="Hilden K."/>
            <person name="Makela M.R."/>
            <person name="Grigoriev I."/>
            <person name="Riley R."/>
        </authorList>
    </citation>
    <scope>NUCLEOTIDE SEQUENCE [LARGE SCALE GENOMIC DNA]</scope>
    <source>
        <strain evidence="9 10">FBCC195</strain>
    </source>
</reference>
<dbReference type="GO" id="GO:0005634">
    <property type="term" value="C:nucleus"/>
    <property type="evidence" value="ECO:0007669"/>
    <property type="project" value="TreeGrafter"/>
</dbReference>
<evidence type="ECO:0000256" key="3">
    <source>
        <dbReference type="ARBA" id="ARBA00022741"/>
    </source>
</evidence>
<keyword evidence="2" id="KW-0808">Transferase</keyword>
<feature type="compositionally biased region" description="Low complexity" evidence="7">
    <location>
        <begin position="411"/>
        <end position="425"/>
    </location>
</feature>
<name>A0A2R6NUB2_9APHY</name>
<evidence type="ECO:0000313" key="10">
    <source>
        <dbReference type="Proteomes" id="UP000186601"/>
    </source>
</evidence>
<feature type="region of interest" description="Disordered" evidence="7">
    <location>
        <begin position="340"/>
        <end position="366"/>
    </location>
</feature>
<feature type="compositionally biased region" description="Basic and acidic residues" evidence="7">
    <location>
        <begin position="343"/>
        <end position="357"/>
    </location>
</feature>
<keyword evidence="3 6" id="KW-0547">Nucleotide-binding</keyword>
<feature type="region of interest" description="Disordered" evidence="7">
    <location>
        <begin position="562"/>
        <end position="586"/>
    </location>
</feature>
<evidence type="ECO:0000256" key="6">
    <source>
        <dbReference type="PROSITE-ProRule" id="PRU10141"/>
    </source>
</evidence>
<dbReference type="InterPro" id="IPR008271">
    <property type="entry name" value="Ser/Thr_kinase_AS"/>
</dbReference>
<evidence type="ECO:0000256" key="7">
    <source>
        <dbReference type="SAM" id="MobiDB-lite"/>
    </source>
</evidence>
<feature type="region of interest" description="Disordered" evidence="7">
    <location>
        <begin position="641"/>
        <end position="690"/>
    </location>
</feature>
<feature type="compositionally biased region" description="Polar residues" evidence="7">
    <location>
        <begin position="567"/>
        <end position="586"/>
    </location>
</feature>
<feature type="compositionally biased region" description="Polar residues" evidence="7">
    <location>
        <begin position="739"/>
        <end position="750"/>
    </location>
</feature>
<gene>
    <name evidence="9" type="ORF">PHLCEN_2v8217</name>
</gene>
<feature type="region of interest" description="Disordered" evidence="7">
    <location>
        <begin position="409"/>
        <end position="437"/>
    </location>
</feature>
<dbReference type="InterPro" id="IPR017441">
    <property type="entry name" value="Protein_kinase_ATP_BS"/>
</dbReference>
<dbReference type="SMART" id="SM00220">
    <property type="entry name" value="S_TKc"/>
    <property type="match status" value="1"/>
</dbReference>
<dbReference type="AlphaFoldDB" id="A0A2R6NUB2"/>
<evidence type="ECO:0000259" key="8">
    <source>
        <dbReference type="PROSITE" id="PS50011"/>
    </source>
</evidence>
<evidence type="ECO:0000256" key="5">
    <source>
        <dbReference type="ARBA" id="ARBA00022840"/>
    </source>
</evidence>
<organism evidence="9 10">
    <name type="scientific">Hermanssonia centrifuga</name>
    <dbReference type="NCBI Taxonomy" id="98765"/>
    <lineage>
        <taxon>Eukaryota</taxon>
        <taxon>Fungi</taxon>
        <taxon>Dikarya</taxon>
        <taxon>Basidiomycota</taxon>
        <taxon>Agaricomycotina</taxon>
        <taxon>Agaricomycetes</taxon>
        <taxon>Polyporales</taxon>
        <taxon>Meruliaceae</taxon>
        <taxon>Hermanssonia</taxon>
    </lineage>
</organism>
<feature type="domain" description="Protein kinase" evidence="8">
    <location>
        <begin position="25"/>
        <end position="296"/>
    </location>
</feature>
<dbReference type="PROSITE" id="PS00108">
    <property type="entry name" value="PROTEIN_KINASE_ST"/>
    <property type="match status" value="1"/>
</dbReference>
<dbReference type="EMBL" id="MLYV02000835">
    <property type="protein sequence ID" value="PSR76765.1"/>
    <property type="molecule type" value="Genomic_DNA"/>
</dbReference>
<dbReference type="PROSITE" id="PS50011">
    <property type="entry name" value="PROTEIN_KINASE_DOM"/>
    <property type="match status" value="1"/>
</dbReference>
<sequence>MVVAAQTPSSPSPPPIGSLIDNGALELVEVLGYGGYGIVYRAIDTYTSHPTSYAVKCLPHSQKRSAARQRQLHIREITLHQLASAHPGVVTLHRVIEDYQYTWIVMDYCSDGDLFTQILHNRRYLGQNELIKEVFLQLLDAVEYCHSLNIYHRDLKPENVLCFDDGLRLAITDFGLATTDRMSTEFRTGSVYHMSPECQGAEFAPTKSYSPLFNDIWSLGIILLNLITGRNPWKSASPDDCTFQAYLKDPRHFLPTVLPISDEVNKLLVRTLEVDWRRRITLREMRLAVKSIKNFYSPDALFEDSMARCPWEAGVNMDDEEGVSDSTGEAEPEVEITEAQEFPSEKEFNSRWSHGSDSDMVFRGQPADDGYSWTNADSRDATCAAVSSTPSTSQSPSSMLFARRRFDSRTPSVPSNYSLVSSSPSIPSPPVTPGPEDTFFGGVSRRPARLTLDMEALQANYYDGSITMISARSSPMHTALESATQLDDFDPYSSFYVAPSEKTYAMTDASDDMGMLTDFDEEEAMDAASVYSFPEASTFNTFDMSEPMSARPESPVLGLSLGLPSSETTAVDSPSNWSTLPSCPPSEQQTPAYSFLTFATTPNSSARVPSFSILSPTPSPSPQAVGTTLGSFLALPYESQPVSADVSPSPYSRSRSRKSRLLNPMRLAFTRRSRSRSRSPSPPMPSIAHTRREFQAEPEKPMFQTHWTLSTSISPNQAHSCFATPAPLSQKAAAVGTGMSTSLPEKNTQGIRRRPVTKRLRSRRGWFSPGRLFAAVMPSSP</sequence>
<dbReference type="GO" id="GO:0004674">
    <property type="term" value="F:protein serine/threonine kinase activity"/>
    <property type="evidence" value="ECO:0007669"/>
    <property type="project" value="UniProtKB-KW"/>
</dbReference>
<evidence type="ECO:0000256" key="4">
    <source>
        <dbReference type="ARBA" id="ARBA00022777"/>
    </source>
</evidence>
<dbReference type="Proteomes" id="UP000186601">
    <property type="component" value="Unassembled WGS sequence"/>
</dbReference>
<accession>A0A2R6NUB2</accession>
<proteinExistence type="predicted"/>
<feature type="region of interest" description="Disordered" evidence="7">
    <location>
        <begin position="739"/>
        <end position="763"/>
    </location>
</feature>
<keyword evidence="1" id="KW-0723">Serine/threonine-protein kinase</keyword>
<dbReference type="SUPFAM" id="SSF56112">
    <property type="entry name" value="Protein kinase-like (PK-like)"/>
    <property type="match status" value="1"/>
</dbReference>
<dbReference type="PROSITE" id="PS00107">
    <property type="entry name" value="PROTEIN_KINASE_ATP"/>
    <property type="match status" value="1"/>
</dbReference>
<dbReference type="Pfam" id="PF00069">
    <property type="entry name" value="Pkinase"/>
    <property type="match status" value="1"/>
</dbReference>
<keyword evidence="5 6" id="KW-0067">ATP-binding</keyword>
<dbReference type="STRING" id="98765.A0A2R6NUB2"/>
<dbReference type="InterPro" id="IPR000719">
    <property type="entry name" value="Prot_kinase_dom"/>
</dbReference>
<protein>
    <recommendedName>
        <fullName evidence="8">Protein kinase domain-containing protein</fullName>
    </recommendedName>
</protein>
<dbReference type="GO" id="GO:0005524">
    <property type="term" value="F:ATP binding"/>
    <property type="evidence" value="ECO:0007669"/>
    <property type="project" value="UniProtKB-UniRule"/>
</dbReference>
<keyword evidence="10" id="KW-1185">Reference proteome</keyword>
<feature type="compositionally biased region" description="Basic residues" evidence="7">
    <location>
        <begin position="751"/>
        <end position="763"/>
    </location>
</feature>
<dbReference type="OrthoDB" id="541276at2759"/>
<evidence type="ECO:0000256" key="1">
    <source>
        <dbReference type="ARBA" id="ARBA00022527"/>
    </source>
</evidence>
<dbReference type="PANTHER" id="PTHR24345:SF0">
    <property type="entry name" value="CELL CYCLE SERINE_THREONINE-PROTEIN KINASE CDC5_MSD2"/>
    <property type="match status" value="1"/>
</dbReference>
<evidence type="ECO:0000256" key="2">
    <source>
        <dbReference type="ARBA" id="ARBA00022679"/>
    </source>
</evidence>
<evidence type="ECO:0000313" key="9">
    <source>
        <dbReference type="EMBL" id="PSR76765.1"/>
    </source>
</evidence>
<keyword evidence="4" id="KW-0418">Kinase</keyword>
<feature type="binding site" evidence="6">
    <location>
        <position position="56"/>
    </location>
    <ligand>
        <name>ATP</name>
        <dbReference type="ChEBI" id="CHEBI:30616"/>
    </ligand>
</feature>